<feature type="compositionally biased region" description="Pro residues" evidence="1">
    <location>
        <begin position="825"/>
        <end position="843"/>
    </location>
</feature>
<feature type="compositionally biased region" description="Low complexity" evidence="1">
    <location>
        <begin position="733"/>
        <end position="750"/>
    </location>
</feature>
<dbReference type="RefSeq" id="WP_066485348.1">
    <property type="nucleotide sequence ID" value="NZ_CP013389.1"/>
</dbReference>
<dbReference type="PANTHER" id="PTHR38731">
    <property type="entry name" value="LIPL45-RELATED LIPOPROTEIN-RELATED"/>
    <property type="match status" value="1"/>
</dbReference>
<keyword evidence="2" id="KW-0732">Signal</keyword>
<feature type="compositionally biased region" description="Polar residues" evidence="1">
    <location>
        <begin position="596"/>
        <end position="609"/>
    </location>
</feature>
<gene>
    <name evidence="3" type="ORF">WS71_18210</name>
</gene>
<evidence type="ECO:0000313" key="3">
    <source>
        <dbReference type="EMBL" id="AOJ09297.1"/>
    </source>
</evidence>
<evidence type="ECO:0000313" key="4">
    <source>
        <dbReference type="Proteomes" id="UP000067711"/>
    </source>
</evidence>
<dbReference type="AlphaFoldDB" id="A0A1B4G060"/>
<dbReference type="Proteomes" id="UP000067711">
    <property type="component" value="Chromosome 1"/>
</dbReference>
<name>A0A1B4G060_9BURK</name>
<accession>A0A1B4G060</accession>
<evidence type="ECO:0000256" key="1">
    <source>
        <dbReference type="SAM" id="MobiDB-lite"/>
    </source>
</evidence>
<feature type="compositionally biased region" description="Low complexity" evidence="1">
    <location>
        <begin position="657"/>
        <end position="680"/>
    </location>
</feature>
<dbReference type="InterPro" id="IPR046535">
    <property type="entry name" value="DUF6600"/>
</dbReference>
<dbReference type="Pfam" id="PF20245">
    <property type="entry name" value="DUF6600"/>
    <property type="match status" value="1"/>
</dbReference>
<feature type="chain" id="PRO_5015341383" evidence="2">
    <location>
        <begin position="36"/>
        <end position="867"/>
    </location>
</feature>
<feature type="compositionally biased region" description="Basic and acidic residues" evidence="1">
    <location>
        <begin position="844"/>
        <end position="867"/>
    </location>
</feature>
<dbReference type="EMBL" id="CP013389">
    <property type="protein sequence ID" value="AOJ09297.1"/>
    <property type="molecule type" value="Genomic_DNA"/>
</dbReference>
<evidence type="ECO:0000256" key="2">
    <source>
        <dbReference type="SAM" id="SignalP"/>
    </source>
</evidence>
<feature type="region of interest" description="Disordered" evidence="1">
    <location>
        <begin position="568"/>
        <end position="867"/>
    </location>
</feature>
<organism evidence="3 4">
    <name type="scientific">Burkholderia mayonis</name>
    <dbReference type="NCBI Taxonomy" id="1385591"/>
    <lineage>
        <taxon>Bacteria</taxon>
        <taxon>Pseudomonadati</taxon>
        <taxon>Pseudomonadota</taxon>
        <taxon>Betaproteobacteria</taxon>
        <taxon>Burkholderiales</taxon>
        <taxon>Burkholderiaceae</taxon>
        <taxon>Burkholderia</taxon>
        <taxon>pseudomallei group</taxon>
    </lineage>
</organism>
<protein>
    <submittedName>
        <fullName evidence="3">FecR protein</fullName>
    </submittedName>
</protein>
<feature type="compositionally biased region" description="Polar residues" evidence="1">
    <location>
        <begin position="700"/>
        <end position="712"/>
    </location>
</feature>
<feature type="signal peptide" evidence="2">
    <location>
        <begin position="1"/>
        <end position="35"/>
    </location>
</feature>
<reference evidence="3 4" key="1">
    <citation type="submission" date="2015-12" db="EMBL/GenBank/DDBJ databases">
        <title>Diversity of Burkholderia near neighbor genomes.</title>
        <authorList>
            <person name="Sahl J."/>
            <person name="Wagner D."/>
            <person name="Keim P."/>
        </authorList>
    </citation>
    <scope>NUCLEOTIDE SEQUENCE [LARGE SCALE GENOMIC DNA]</scope>
    <source>
        <strain evidence="3 4">BDU8</strain>
    </source>
</reference>
<dbReference type="PANTHER" id="PTHR38731:SF3">
    <property type="entry name" value="BLL6125 PROTEIN"/>
    <property type="match status" value="1"/>
</dbReference>
<proteinExistence type="predicted"/>
<sequence length="867" mass="91845">MLAARNPLALSRIARHTLIALATLATLAALPPAIAQAVDAPPAGVARQAGGDPPSRVARLNYLSGAVTTEPAGASDWSYAAVNRPLTTGDQLWNDSGARSELHIGSTAVRLGQSTSLSILNLDDTNTQLKVPLGTLSTHVRELPPGTSYEIDTPNLALAVGAPGDYRVDVAPDGSSTTVSVRRGSATVYGDGTQMPVSAGQRVVFTGTGLQVADTGAAPPPDGFDDWAASRDAAEERSVTARYVSREVPGYQDLDANGTWRDDPDYGEVWVPSAVPAGWAPYHTGHWIWQAPWGWTWVDDEPWGFAPYHYGRWAYVDDSWAWVPGPLVVTAPPCYAPALVAFVGGGGGGFDWSVGLAVGGIAAAGVAWFPLGPHDPWRPSWGGWSPHYYQHVNQTVIVNNVNNINVNKTVNVTNITNIHNTYVNFRAPNAVTAVPATAFVHGQPVSRFAQKVDPQQWRNAHIGSGAPGVAPVRQSFNGALRSAAYRPPAAAQQRSIVATRNPVVPAAYRDKLAAHLAQSGARVPGAGAPVVKTAVPPNYAMRPVRSPENTGAPNRWAMRNVQLVDTHAPVAQPGRGPQGRVGNPAARAGERPQPNMPQSNAAQPDTAQPNAARPNIARPGIPQPGVAQPNAPHAPVVPGTTAGPQNAMRLNAAPSINNGVPRPPAAAGNNPGARNEARAPGEAQHPQPSWTQPHPPIGQQRANGAQSRESGTPNPPLNYRSPTQNAVPPIRSTPTPTHAAPQPAERAQPQPGSPAPRNEMRAAEAPRAAPRAAPREMPRQEAAPPAPRNEYRAPAPAPRPQMEAPRMEAPRMPAPRMEAPRMEPRPAPPPQAAPHSPPPAPRQEPPRQVRPDQQHGFDAHRDERRHA</sequence>